<gene>
    <name evidence="2" type="ORF">TCIL3000_11_2620</name>
</gene>
<reference evidence="2" key="1">
    <citation type="journal article" date="2012" name="Proc. Natl. Acad. Sci. U.S.A.">
        <title>Antigenic diversity is generated by distinct evolutionary mechanisms in African trypanosome species.</title>
        <authorList>
            <person name="Jackson A.P."/>
            <person name="Berry A."/>
            <person name="Aslett M."/>
            <person name="Allison H.C."/>
            <person name="Burton P."/>
            <person name="Vavrova-Anderson J."/>
            <person name="Brown R."/>
            <person name="Browne H."/>
            <person name="Corton N."/>
            <person name="Hauser H."/>
            <person name="Gamble J."/>
            <person name="Gilderthorp R."/>
            <person name="Marcello L."/>
            <person name="McQuillan J."/>
            <person name="Otto T.D."/>
            <person name="Quail M.A."/>
            <person name="Sanders M.J."/>
            <person name="van Tonder A."/>
            <person name="Ginger M.L."/>
            <person name="Field M.C."/>
            <person name="Barry J.D."/>
            <person name="Hertz-Fowler C."/>
            <person name="Berriman M."/>
        </authorList>
    </citation>
    <scope>NUCLEOTIDE SEQUENCE</scope>
    <source>
        <strain evidence="2">IL3000</strain>
    </source>
</reference>
<keyword evidence="1" id="KW-0812">Transmembrane</keyword>
<organism evidence="2">
    <name type="scientific">Trypanosoma congolense (strain IL3000)</name>
    <dbReference type="NCBI Taxonomy" id="1068625"/>
    <lineage>
        <taxon>Eukaryota</taxon>
        <taxon>Discoba</taxon>
        <taxon>Euglenozoa</taxon>
        <taxon>Kinetoplastea</taxon>
        <taxon>Metakinetoplastina</taxon>
        <taxon>Trypanosomatida</taxon>
        <taxon>Trypanosomatidae</taxon>
        <taxon>Trypanosoma</taxon>
        <taxon>Nannomonas</taxon>
    </lineage>
</organism>
<evidence type="ECO:0000256" key="1">
    <source>
        <dbReference type="SAM" id="Phobius"/>
    </source>
</evidence>
<feature type="transmembrane region" description="Helical" evidence="1">
    <location>
        <begin position="71"/>
        <end position="93"/>
    </location>
</feature>
<dbReference type="AlphaFoldDB" id="G0UZQ1"/>
<dbReference type="EMBL" id="HE575324">
    <property type="protein sequence ID" value="CCC94870.1"/>
    <property type="molecule type" value="Genomic_DNA"/>
</dbReference>
<evidence type="ECO:0000313" key="2">
    <source>
        <dbReference type="EMBL" id="CCC94870.1"/>
    </source>
</evidence>
<proteinExistence type="predicted"/>
<protein>
    <submittedName>
        <fullName evidence="2">Uncharacterized protein</fullName>
    </submittedName>
</protein>
<keyword evidence="1" id="KW-0472">Membrane</keyword>
<accession>G0UZQ1</accession>
<name>G0UZQ1_TRYCI</name>
<sequence>MKLKNENPQSCDENGRSSNEAEGVVVAVVVGKERLVSGSCVLDLCVSARCAICAKIPLLRLYHTQKGDSLLHYYCCVPPIFPPFYLFIYLFLFPHSFVDTIFRRFFSFTFRSFCTAWPRLLLYWSPPLMFLFPQFFFPSPSFSSIPN</sequence>
<keyword evidence="1" id="KW-1133">Transmembrane helix</keyword>